<dbReference type="Proteomes" id="UP000176815">
    <property type="component" value="Unassembled WGS sequence"/>
</dbReference>
<gene>
    <name evidence="1" type="ORF">A2619_03080</name>
</gene>
<organism evidence="1 2">
    <name type="scientific">candidate division WWE3 bacterium RIFOXYD1_FULL_39_9</name>
    <dbReference type="NCBI Taxonomy" id="1802649"/>
    <lineage>
        <taxon>Bacteria</taxon>
        <taxon>Katanobacteria</taxon>
    </lineage>
</organism>
<protein>
    <submittedName>
        <fullName evidence="1">Uncharacterized protein</fullName>
    </submittedName>
</protein>
<sequence>MVNTFEHPREVINQLVDDAYVRQETAAQARELSVSLNRNLNNVINEVPPEGRGIIADGIQNYREGISSGEIPLSAKTHEQARERLRTFFNVEKLDEQTRETVNEFINRWHQGGPEEYQFRQQQKDTGLGKIASLELTLSADTRRQEKSGITEPADLASIVEKALRDSVNQQEVQQ</sequence>
<dbReference type="EMBL" id="MEWG01000008">
    <property type="protein sequence ID" value="OGC78038.1"/>
    <property type="molecule type" value="Genomic_DNA"/>
</dbReference>
<reference evidence="1 2" key="1">
    <citation type="journal article" date="2016" name="Nat. Commun.">
        <title>Thousands of microbial genomes shed light on interconnected biogeochemical processes in an aquifer system.</title>
        <authorList>
            <person name="Anantharaman K."/>
            <person name="Brown C.T."/>
            <person name="Hug L.A."/>
            <person name="Sharon I."/>
            <person name="Castelle C.J."/>
            <person name="Probst A.J."/>
            <person name="Thomas B.C."/>
            <person name="Singh A."/>
            <person name="Wilkins M.J."/>
            <person name="Karaoz U."/>
            <person name="Brodie E.L."/>
            <person name="Williams K.H."/>
            <person name="Hubbard S.S."/>
            <person name="Banfield J.F."/>
        </authorList>
    </citation>
    <scope>NUCLEOTIDE SEQUENCE [LARGE SCALE GENOMIC DNA]</scope>
</reference>
<comment type="caution">
    <text evidence="1">The sequence shown here is derived from an EMBL/GenBank/DDBJ whole genome shotgun (WGS) entry which is preliminary data.</text>
</comment>
<name>A0A1F4X8P9_UNCKA</name>
<evidence type="ECO:0000313" key="2">
    <source>
        <dbReference type="Proteomes" id="UP000176815"/>
    </source>
</evidence>
<dbReference type="AlphaFoldDB" id="A0A1F4X8P9"/>
<evidence type="ECO:0000313" key="1">
    <source>
        <dbReference type="EMBL" id="OGC78038.1"/>
    </source>
</evidence>
<proteinExistence type="predicted"/>
<accession>A0A1F4X8P9</accession>